<dbReference type="Pfam" id="PF00702">
    <property type="entry name" value="Hydrolase"/>
    <property type="match status" value="1"/>
</dbReference>
<sequence>MPGGGPGAAERIRRRPPTSEEAPLSSSHPAAVLFDMDGTLVDSEKLWDVALRELAQEYGAVLSDSARRAVIGTSMAEAMRIVHDDLGQPERDPAVSAAWIDTRILELFRSGLRWRPGALALLRAVRAAGIPTALVTSSGRALVEVALDTLGRDSFDAVVCGDEVDATKPHPEPYLTAARLLDVPIARCVAIEDSPTGVASALAAGAAVLAVPAEVPLAPTDGVHQLESLTAADLELLAALLGEPPA</sequence>
<accession>A0A1C5HXL9</accession>
<dbReference type="FunFam" id="3.40.50.1000:FF:000162">
    <property type="entry name" value="HAD-like protein"/>
    <property type="match status" value="1"/>
</dbReference>
<reference evidence="3" key="1">
    <citation type="submission" date="2016-06" db="EMBL/GenBank/DDBJ databases">
        <authorList>
            <person name="Varghese N."/>
        </authorList>
    </citation>
    <scope>NUCLEOTIDE SEQUENCE [LARGE SCALE GENOMIC DNA]</scope>
    <source>
        <strain evidence="3">DSM 43171</strain>
    </source>
</reference>
<dbReference type="PANTHER" id="PTHR18901">
    <property type="entry name" value="2-DEOXYGLUCOSE-6-PHOSPHATE PHOSPHATASE 2"/>
    <property type="match status" value="1"/>
</dbReference>
<proteinExistence type="predicted"/>
<dbReference type="InterPro" id="IPR023214">
    <property type="entry name" value="HAD_sf"/>
</dbReference>
<evidence type="ECO:0000313" key="3">
    <source>
        <dbReference type="Proteomes" id="UP000199408"/>
    </source>
</evidence>
<dbReference type="PRINTS" id="PR00413">
    <property type="entry name" value="HADHALOGNASE"/>
</dbReference>
<dbReference type="SFLD" id="SFLDG01135">
    <property type="entry name" value="C1.5.6:_HAD__Beta-PGM__Phospha"/>
    <property type="match status" value="1"/>
</dbReference>
<organism evidence="2 3">
    <name type="scientific">Micromonospora halophytica</name>
    <dbReference type="NCBI Taxonomy" id="47864"/>
    <lineage>
        <taxon>Bacteria</taxon>
        <taxon>Bacillati</taxon>
        <taxon>Actinomycetota</taxon>
        <taxon>Actinomycetes</taxon>
        <taxon>Micromonosporales</taxon>
        <taxon>Micromonosporaceae</taxon>
        <taxon>Micromonospora</taxon>
    </lineage>
</organism>
<dbReference type="PANTHER" id="PTHR18901:SF38">
    <property type="entry name" value="PSEUDOURIDINE-5'-PHOSPHATASE"/>
    <property type="match status" value="1"/>
</dbReference>
<dbReference type="InterPro" id="IPR036412">
    <property type="entry name" value="HAD-like_sf"/>
</dbReference>
<dbReference type="Gene3D" id="3.40.50.1000">
    <property type="entry name" value="HAD superfamily/HAD-like"/>
    <property type="match status" value="1"/>
</dbReference>
<dbReference type="NCBIfam" id="TIGR01509">
    <property type="entry name" value="HAD-SF-IA-v3"/>
    <property type="match status" value="1"/>
</dbReference>
<dbReference type="InterPro" id="IPR023198">
    <property type="entry name" value="PGP-like_dom2"/>
</dbReference>
<dbReference type="SFLD" id="SFLDG01129">
    <property type="entry name" value="C1.5:_HAD__Beta-PGM__Phosphata"/>
    <property type="match status" value="1"/>
</dbReference>
<feature type="region of interest" description="Disordered" evidence="1">
    <location>
        <begin position="1"/>
        <end position="28"/>
    </location>
</feature>
<protein>
    <submittedName>
        <fullName evidence="2">Haloacid dehalogenase superfamily, subfamily IA, variant 3 with third motif having DD or ED</fullName>
    </submittedName>
</protein>
<dbReference type="Proteomes" id="UP000199408">
    <property type="component" value="Unassembled WGS sequence"/>
</dbReference>
<dbReference type="Gene3D" id="1.10.150.240">
    <property type="entry name" value="Putative phosphatase, domain 2"/>
    <property type="match status" value="1"/>
</dbReference>
<dbReference type="STRING" id="47864.GA0070560_106215"/>
<dbReference type="InterPro" id="IPR006439">
    <property type="entry name" value="HAD-SF_hydro_IA"/>
</dbReference>
<dbReference type="EMBL" id="FMDN01000006">
    <property type="protein sequence ID" value="SCG50712.1"/>
    <property type="molecule type" value="Genomic_DNA"/>
</dbReference>
<dbReference type="AlphaFoldDB" id="A0A1C5HXL9"/>
<dbReference type="CDD" id="cd07505">
    <property type="entry name" value="HAD_BPGM-like"/>
    <property type="match status" value="1"/>
</dbReference>
<gene>
    <name evidence="2" type="ORF">GA0070560_106215</name>
</gene>
<evidence type="ECO:0000256" key="1">
    <source>
        <dbReference type="SAM" id="MobiDB-lite"/>
    </source>
</evidence>
<name>A0A1C5HXL9_9ACTN</name>
<keyword evidence="3" id="KW-1185">Reference proteome</keyword>
<dbReference type="SFLD" id="SFLDS00003">
    <property type="entry name" value="Haloacid_Dehalogenase"/>
    <property type="match status" value="1"/>
</dbReference>
<evidence type="ECO:0000313" key="2">
    <source>
        <dbReference type="EMBL" id="SCG50712.1"/>
    </source>
</evidence>
<dbReference type="SUPFAM" id="SSF56784">
    <property type="entry name" value="HAD-like"/>
    <property type="match status" value="1"/>
</dbReference>